<name>A0A915YPM3_9GLOM</name>
<feature type="region of interest" description="Disordered" evidence="1">
    <location>
        <begin position="114"/>
        <end position="148"/>
    </location>
</feature>
<sequence>MINVRSSRSNFITAAQFVQQYKTKETLSSWTRANKMAKGMRSKIKRRFRAIKRQTVFAPVETARTQRLAAKQTQTEQQTNSLNSQEQSLLQHKTEVFTFSPTTDLTSDMIIDTDAPKISTSGPRNSRHQQWKRKKLSRKKKRNSLIHF</sequence>
<dbReference type="Proteomes" id="UP000684084">
    <property type="component" value="Unassembled WGS sequence"/>
</dbReference>
<feature type="compositionally biased region" description="Basic residues" evidence="1">
    <location>
        <begin position="125"/>
        <end position="148"/>
    </location>
</feature>
<evidence type="ECO:0000313" key="4">
    <source>
        <dbReference type="Proteomes" id="UP000684084"/>
    </source>
</evidence>
<evidence type="ECO:0000259" key="2">
    <source>
        <dbReference type="Pfam" id="PF10338"/>
    </source>
</evidence>
<dbReference type="PANTHER" id="PTHR28219:SF1">
    <property type="entry name" value="UPF0642 PROTEIN YBL028C"/>
    <property type="match status" value="1"/>
</dbReference>
<dbReference type="PANTHER" id="PTHR28219">
    <property type="entry name" value="UPF0642 PROTEIN YBL028C"/>
    <property type="match status" value="1"/>
</dbReference>
<dbReference type="EMBL" id="CAGKOT010000001">
    <property type="protein sequence ID" value="CAB5300616.1"/>
    <property type="molecule type" value="Genomic_DNA"/>
</dbReference>
<organism evidence="3 4">
    <name type="scientific">Rhizophagus irregularis</name>
    <dbReference type="NCBI Taxonomy" id="588596"/>
    <lineage>
        <taxon>Eukaryota</taxon>
        <taxon>Fungi</taxon>
        <taxon>Fungi incertae sedis</taxon>
        <taxon>Mucoromycota</taxon>
        <taxon>Glomeromycotina</taxon>
        <taxon>Glomeromycetes</taxon>
        <taxon>Glomerales</taxon>
        <taxon>Glomeraceae</taxon>
        <taxon>Rhizophagus</taxon>
    </lineage>
</organism>
<dbReference type="Pfam" id="PF10338">
    <property type="entry name" value="YBL028C_N"/>
    <property type="match status" value="1"/>
</dbReference>
<gene>
    <name evidence="3" type="ORF">CHRIB12_LOCUS821</name>
</gene>
<evidence type="ECO:0000313" key="3">
    <source>
        <dbReference type="EMBL" id="CAB5300616.1"/>
    </source>
</evidence>
<protein>
    <recommendedName>
        <fullName evidence="2">DUF2423 domain-containing protein</fullName>
    </recommendedName>
</protein>
<reference evidence="3" key="1">
    <citation type="submission" date="2020-05" db="EMBL/GenBank/DDBJ databases">
        <authorList>
            <person name="Rincon C."/>
            <person name="Sanders R I."/>
            <person name="Robbins C."/>
            <person name="Chaturvedi A."/>
        </authorList>
    </citation>
    <scope>NUCLEOTIDE SEQUENCE</scope>
    <source>
        <strain evidence="3">CHB12</strain>
    </source>
</reference>
<comment type="caution">
    <text evidence="3">The sequence shown here is derived from an EMBL/GenBank/DDBJ whole genome shotgun (WGS) entry which is preliminary data.</text>
</comment>
<feature type="domain" description="DUF2423" evidence="2">
    <location>
        <begin position="36"/>
        <end position="75"/>
    </location>
</feature>
<dbReference type="VEuPathDB" id="FungiDB:RhiirFUN_001523"/>
<dbReference type="OrthoDB" id="4087970at2759"/>
<dbReference type="GO" id="GO:0030687">
    <property type="term" value="C:preribosome, large subunit precursor"/>
    <property type="evidence" value="ECO:0007669"/>
    <property type="project" value="TreeGrafter"/>
</dbReference>
<evidence type="ECO:0000256" key="1">
    <source>
        <dbReference type="SAM" id="MobiDB-lite"/>
    </source>
</evidence>
<dbReference type="AlphaFoldDB" id="A0A915YPM3"/>
<accession>A0A915YPM3</accession>
<dbReference type="InterPro" id="IPR019434">
    <property type="entry name" value="DUF2423"/>
</dbReference>
<proteinExistence type="predicted"/>